<dbReference type="Gene3D" id="1.20.1250.20">
    <property type="entry name" value="MFS general substrate transporter like domains"/>
    <property type="match status" value="1"/>
</dbReference>
<feature type="transmembrane region" description="Helical" evidence="6">
    <location>
        <begin position="370"/>
        <end position="392"/>
    </location>
</feature>
<dbReference type="PROSITE" id="PS50850">
    <property type="entry name" value="MFS"/>
    <property type="match status" value="1"/>
</dbReference>
<feature type="transmembrane region" description="Helical" evidence="6">
    <location>
        <begin position="254"/>
        <end position="275"/>
    </location>
</feature>
<evidence type="ECO:0000256" key="3">
    <source>
        <dbReference type="ARBA" id="ARBA00022989"/>
    </source>
</evidence>
<organism evidence="8">
    <name type="scientific">Penaeus vannamei</name>
    <name type="common">Whiteleg shrimp</name>
    <name type="synonym">Litopenaeus vannamei</name>
    <dbReference type="NCBI Taxonomy" id="6689"/>
    <lineage>
        <taxon>Eukaryota</taxon>
        <taxon>Metazoa</taxon>
        <taxon>Ecdysozoa</taxon>
        <taxon>Arthropoda</taxon>
        <taxon>Crustacea</taxon>
        <taxon>Multicrustacea</taxon>
        <taxon>Malacostraca</taxon>
        <taxon>Eumalacostraca</taxon>
        <taxon>Eucarida</taxon>
        <taxon>Decapoda</taxon>
        <taxon>Dendrobranchiata</taxon>
        <taxon>Penaeoidea</taxon>
        <taxon>Penaeidae</taxon>
        <taxon>Penaeus</taxon>
    </lineage>
</organism>
<name>G9BMI9_PENVA</name>
<feature type="transmembrane region" description="Helical" evidence="6">
    <location>
        <begin position="428"/>
        <end position="447"/>
    </location>
</feature>
<dbReference type="GO" id="GO:0016020">
    <property type="term" value="C:membrane"/>
    <property type="evidence" value="ECO:0007669"/>
    <property type="project" value="UniProtKB-SubCell"/>
</dbReference>
<dbReference type="InterPro" id="IPR020846">
    <property type="entry name" value="MFS_dom"/>
</dbReference>
<keyword evidence="4 6" id="KW-0472">Membrane</keyword>
<dbReference type="Pfam" id="PF00083">
    <property type="entry name" value="Sugar_tr"/>
    <property type="match status" value="1"/>
</dbReference>
<feature type="transmembrane region" description="Helical" evidence="6">
    <location>
        <begin position="227"/>
        <end position="248"/>
    </location>
</feature>
<dbReference type="GO" id="GO:0022857">
    <property type="term" value="F:transmembrane transporter activity"/>
    <property type="evidence" value="ECO:0007669"/>
    <property type="project" value="InterPro"/>
</dbReference>
<evidence type="ECO:0000313" key="8">
    <source>
        <dbReference type="EMBL" id="AEB00643.1"/>
    </source>
</evidence>
<protein>
    <submittedName>
        <fullName evidence="8">Glucose transporter 1</fullName>
    </submittedName>
</protein>
<keyword evidence="8" id="KW-0813">Transport</keyword>
<feature type="transmembrane region" description="Helical" evidence="6">
    <location>
        <begin position="404"/>
        <end position="422"/>
    </location>
</feature>
<reference evidence="8" key="1">
    <citation type="submission" date="2010-11" db="EMBL/GenBank/DDBJ databases">
        <authorList>
            <person name="Huang H.-T."/>
            <person name="Huang P.-Y."/>
            <person name="Kang S.-T."/>
            <person name="Lo C.-F."/>
            <person name="Chen L.-L."/>
        </authorList>
    </citation>
    <scope>NUCLEOTIDE SEQUENCE</scope>
</reference>
<evidence type="ECO:0000259" key="7">
    <source>
        <dbReference type="PROSITE" id="PS50850"/>
    </source>
</evidence>
<dbReference type="EMBL" id="HQ620544">
    <property type="protein sequence ID" value="AEB00643.1"/>
    <property type="molecule type" value="mRNA"/>
</dbReference>
<feature type="compositionally biased region" description="Basic and acidic residues" evidence="5">
    <location>
        <begin position="544"/>
        <end position="556"/>
    </location>
</feature>
<proteinExistence type="evidence at transcript level"/>
<feature type="transmembrane region" description="Helical" evidence="6">
    <location>
        <begin position="492"/>
        <end position="511"/>
    </location>
</feature>
<comment type="subcellular location">
    <subcellularLocation>
        <location evidence="1">Membrane</location>
        <topology evidence="1">Multi-pass membrane protein</topology>
    </subcellularLocation>
</comment>
<feature type="region of interest" description="Disordered" evidence="5">
    <location>
        <begin position="544"/>
        <end position="569"/>
    </location>
</feature>
<dbReference type="TCDB" id="2.A.1.19.49">
    <property type="family name" value="the major facilitator superfamily (mfs)"/>
</dbReference>
<feature type="domain" description="Major facilitator superfamily (MFS) profile" evidence="7">
    <location>
        <begin position="28"/>
        <end position="516"/>
    </location>
</feature>
<accession>G9BMI9</accession>
<feature type="compositionally biased region" description="Polar residues" evidence="5">
    <location>
        <begin position="558"/>
        <end position="569"/>
    </location>
</feature>
<sequence length="569" mass="63040">MAVQNFEDVLAYVGGCGCYQGLLFGVASILNIFVAFVYLGQMFITLTPPHWCHAPPGLEDLNLTEGQLKELTVPRHENGDFHSCARYDVNFTQVVESNLSWPDPDWPLTNCTHGWTYNFSLYYPTITSQLDWVCDEDWRPALAQSLFFVGSMLGSPSLGWAADIWGRLPIVIFTNVLGGVAGVASAFSSSFAMFAACRFFVGITHEQEGLAAFVLIMEYVDSEYRTLMANVPAMIFMTLGMCVLPWIALAIADWQTFAIIIHAIQFLSIIFIWVIPESARWLLSQGRVEDTLKILQRVAKINGMAVTPEMMQELKAYSEKQAASQNSRMGATVFDLLKTPVLRRRFLILCVMCITMTVAYDGFMRNTANIGYDVFFSFTIAGLLEFPADLLMMVTTEWLGRRHTTVWSLVLCGVSSLCIAAIPEANTIAVMTMAFVGRFLITITMNVGHQYPVEVLPTVARGQGIGTMQTIAFASAFASPYIVYLSKYSYSLPYVIMGVITVIGGLACLLLPETLNENLPDTLEDGETFFSGQSLCYNPCGARPKQEKSAKDDVESKGVNNPSFEATRL</sequence>
<dbReference type="CDD" id="cd17317">
    <property type="entry name" value="MFS_SLC22"/>
    <property type="match status" value="1"/>
</dbReference>
<dbReference type="PANTHER" id="PTHR24064">
    <property type="entry name" value="SOLUTE CARRIER FAMILY 22 MEMBER"/>
    <property type="match status" value="1"/>
</dbReference>
<evidence type="ECO:0000256" key="5">
    <source>
        <dbReference type="SAM" id="MobiDB-lite"/>
    </source>
</evidence>
<reference evidence="8" key="2">
    <citation type="journal article" date="2012" name="PLoS ONE">
        <title>A putative cell surface receptor for white spot syndrome virus is a member of a transporter superfamily.</title>
        <authorList>
            <person name="Huang H.T."/>
            <person name="Leu J.H."/>
            <person name="Huang P.Y."/>
            <person name="Chen L.L."/>
        </authorList>
    </citation>
    <scope>NUCLEOTIDE SEQUENCE</scope>
</reference>
<keyword evidence="2 6" id="KW-0812">Transmembrane</keyword>
<evidence type="ECO:0000256" key="1">
    <source>
        <dbReference type="ARBA" id="ARBA00004141"/>
    </source>
</evidence>
<keyword evidence="3 6" id="KW-1133">Transmembrane helix</keyword>
<feature type="transmembrane region" description="Helical" evidence="6">
    <location>
        <begin position="346"/>
        <end position="364"/>
    </location>
</feature>
<dbReference type="InterPro" id="IPR005828">
    <property type="entry name" value="MFS_sugar_transport-like"/>
</dbReference>
<dbReference type="InterPro" id="IPR036259">
    <property type="entry name" value="MFS_trans_sf"/>
</dbReference>
<feature type="transmembrane region" description="Helical" evidence="6">
    <location>
        <begin position="12"/>
        <end position="39"/>
    </location>
</feature>
<keyword evidence="8" id="KW-0762">Sugar transport</keyword>
<evidence type="ECO:0000256" key="6">
    <source>
        <dbReference type="SAM" id="Phobius"/>
    </source>
</evidence>
<gene>
    <name evidence="8" type="primary">Gluct1</name>
</gene>
<dbReference type="SUPFAM" id="SSF103473">
    <property type="entry name" value="MFS general substrate transporter"/>
    <property type="match status" value="1"/>
</dbReference>
<dbReference type="AlphaFoldDB" id="G9BMI9"/>
<evidence type="ECO:0000256" key="4">
    <source>
        <dbReference type="ARBA" id="ARBA00023136"/>
    </source>
</evidence>
<dbReference type="OrthoDB" id="6884957at2759"/>
<feature type="transmembrane region" description="Helical" evidence="6">
    <location>
        <begin position="468"/>
        <end position="486"/>
    </location>
</feature>
<evidence type="ECO:0000256" key="2">
    <source>
        <dbReference type="ARBA" id="ARBA00022692"/>
    </source>
</evidence>